<evidence type="ECO:0000313" key="2">
    <source>
        <dbReference type="EMBL" id="GMI23088.1"/>
    </source>
</evidence>
<proteinExistence type="predicted"/>
<dbReference type="OrthoDB" id="10511130at2759"/>
<feature type="compositionally biased region" description="Basic and acidic residues" evidence="1">
    <location>
        <begin position="171"/>
        <end position="184"/>
    </location>
</feature>
<sequence>MEDFISTRTHLYSTLSCSPLSPATPYDVDLDFCSSIYKPLFTSHPRPTLTLEALNLLREEILKQKGSSQDAIRDKFSTHRLLNPDDKAVSLESEARSSMLLPLSLVVEGKQEGELPTENNVKMAMQMRKLVVMASGTSDLGIMSNEIGSMGGDFDLSLEDEEEDEEEGGGEGDREEEKKSADGHSHQLFNFTLTRLSSLVSSSDPLLPSHSCSLMSKYALLLSSAWGVAVAERTSVKAVESIFPSPMFSVFPAKRTKHTVQAHVGCRKWDKDYFGVGVAVEKKMRVTVCYTPNGEKVTEVNADDYRVGDCICTFVQGHGLRLSEVQDRLSSDSAFVDTDIGADFSSPPPLPPPSCDPSQGYIIMKLVPYLGADSDSDSEDEAERTSAILRNNSTMADFDDNNAENNNAPNADDNPPRPSSPSSNVPDDASVTSVQSNTSLNSHNTTNSSVTSVVK</sequence>
<keyword evidence="3" id="KW-1185">Reference proteome</keyword>
<dbReference type="AlphaFoldDB" id="A0A9W7FXK6"/>
<protein>
    <submittedName>
        <fullName evidence="2">Uncharacterized protein</fullName>
    </submittedName>
</protein>
<comment type="caution">
    <text evidence="2">The sequence shown here is derived from an EMBL/GenBank/DDBJ whole genome shotgun (WGS) entry which is preliminary data.</text>
</comment>
<evidence type="ECO:0000313" key="3">
    <source>
        <dbReference type="Proteomes" id="UP001165065"/>
    </source>
</evidence>
<accession>A0A9W7FXK6</accession>
<feature type="compositionally biased region" description="Low complexity" evidence="1">
    <location>
        <begin position="420"/>
        <end position="455"/>
    </location>
</feature>
<feature type="non-terminal residue" evidence="2">
    <location>
        <position position="1"/>
    </location>
</feature>
<dbReference type="Proteomes" id="UP001165065">
    <property type="component" value="Unassembled WGS sequence"/>
</dbReference>
<name>A0A9W7FXK6_9STRA</name>
<feature type="compositionally biased region" description="Low complexity" evidence="1">
    <location>
        <begin position="403"/>
        <end position="413"/>
    </location>
</feature>
<feature type="region of interest" description="Disordered" evidence="1">
    <location>
        <begin position="152"/>
        <end position="184"/>
    </location>
</feature>
<feature type="region of interest" description="Disordered" evidence="1">
    <location>
        <begin position="389"/>
        <end position="455"/>
    </location>
</feature>
<gene>
    <name evidence="2" type="ORF">TrCOL_g1405</name>
</gene>
<organism evidence="2 3">
    <name type="scientific">Triparma columacea</name>
    <dbReference type="NCBI Taxonomy" id="722753"/>
    <lineage>
        <taxon>Eukaryota</taxon>
        <taxon>Sar</taxon>
        <taxon>Stramenopiles</taxon>
        <taxon>Ochrophyta</taxon>
        <taxon>Bolidophyceae</taxon>
        <taxon>Parmales</taxon>
        <taxon>Triparmaceae</taxon>
        <taxon>Triparma</taxon>
    </lineage>
</organism>
<dbReference type="EMBL" id="BRYA01000560">
    <property type="protein sequence ID" value="GMI23088.1"/>
    <property type="molecule type" value="Genomic_DNA"/>
</dbReference>
<reference evidence="3" key="1">
    <citation type="journal article" date="2023" name="Commun. Biol.">
        <title>Genome analysis of Parmales, the sister group of diatoms, reveals the evolutionary specialization of diatoms from phago-mixotrophs to photoautotrophs.</title>
        <authorList>
            <person name="Ban H."/>
            <person name="Sato S."/>
            <person name="Yoshikawa S."/>
            <person name="Yamada K."/>
            <person name="Nakamura Y."/>
            <person name="Ichinomiya M."/>
            <person name="Sato N."/>
            <person name="Blanc-Mathieu R."/>
            <person name="Endo H."/>
            <person name="Kuwata A."/>
            <person name="Ogata H."/>
        </authorList>
    </citation>
    <scope>NUCLEOTIDE SEQUENCE [LARGE SCALE GENOMIC DNA]</scope>
</reference>
<evidence type="ECO:0000256" key="1">
    <source>
        <dbReference type="SAM" id="MobiDB-lite"/>
    </source>
</evidence>
<feature type="compositionally biased region" description="Acidic residues" evidence="1">
    <location>
        <begin position="156"/>
        <end position="170"/>
    </location>
</feature>